<dbReference type="GO" id="GO:0046820">
    <property type="term" value="F:4-amino-4-deoxychorismate synthase activity"/>
    <property type="evidence" value="ECO:0007669"/>
    <property type="project" value="TreeGrafter"/>
</dbReference>
<sequence>MSFGCRCKQPGAYCATLTRNDEGNPFSLIPVLVTGLQCAQVLGRGRRFEPKEVIRGADAPWLEPYDKQGNKEIRSERTQQMGARMTISQSCILLRDDTTGEVMLFADPAEIIIARTRAEFFAGLARMEAAKTEGKWLAGYLSYEAGYLFEEKLAGFVEENRQTPLLCFGIFDAPQKDGCLLAQPKQRLENEEFLTAPKAAWAFPAYKERFDRLHRHLRQGDCYQANLTMPIEARWNGDPRAAFWSLIERQPVKYGALVDLGGPVILSRSPELFFRTDEEGWIETHPMKGTAKRGADAAEDAAIVAAMRHDIKTQAENRMIVDLLRNDISRITEVGTLDVPKLFEIETYPTLHQMVSHVQAKLLPDLSIRDIFAALFPCGSITGAPKLSAMHILHELEDTPRDAYCGAIGMISPAGAMRFSVAIRTISLFEDGKAIFNVGGGIVFDSTAQAEYEECLLKARFAIGDQEIAR</sequence>
<dbReference type="InterPro" id="IPR015890">
    <property type="entry name" value="Chorismate_C"/>
</dbReference>
<accession>A0A1G4SXA4</accession>
<dbReference type="PANTHER" id="PTHR11236">
    <property type="entry name" value="AMINOBENZOATE/ANTHRANILATE SYNTHASE"/>
    <property type="match status" value="1"/>
</dbReference>
<feature type="domain" description="Chorismate-utilising enzyme C-terminal" evidence="1">
    <location>
        <begin position="205"/>
        <end position="458"/>
    </location>
</feature>
<dbReference type="Pfam" id="PF00425">
    <property type="entry name" value="Chorismate_bind"/>
    <property type="match status" value="1"/>
</dbReference>
<evidence type="ECO:0000313" key="2">
    <source>
        <dbReference type="EMBL" id="SCW73671.1"/>
    </source>
</evidence>
<reference evidence="2 3" key="1">
    <citation type="submission" date="2016-10" db="EMBL/GenBank/DDBJ databases">
        <authorList>
            <person name="de Groot N.N."/>
        </authorList>
    </citation>
    <scope>NUCLEOTIDE SEQUENCE [LARGE SCALE GENOMIC DNA]</scope>
    <source>
        <strain evidence="2 3">CGMCC 1.3401</strain>
    </source>
</reference>
<dbReference type="AlphaFoldDB" id="A0A1G4SXA4"/>
<organism evidence="2 3">
    <name type="scientific">Rhizobium mongolense subsp. loessense</name>
    <dbReference type="NCBI Taxonomy" id="158890"/>
    <lineage>
        <taxon>Bacteria</taxon>
        <taxon>Pseudomonadati</taxon>
        <taxon>Pseudomonadota</taxon>
        <taxon>Alphaproteobacteria</taxon>
        <taxon>Hyphomicrobiales</taxon>
        <taxon>Rhizobiaceae</taxon>
        <taxon>Rhizobium/Agrobacterium group</taxon>
        <taxon>Rhizobium</taxon>
    </lineage>
</organism>
<gene>
    <name evidence="2" type="ORF">SAMN02927900_04340</name>
</gene>
<dbReference type="NCBIfam" id="TIGR00553">
    <property type="entry name" value="pabB"/>
    <property type="match status" value="1"/>
</dbReference>
<name>A0A1G4SXA4_9HYPH</name>
<dbReference type="InterPro" id="IPR005802">
    <property type="entry name" value="ADC_synth_comp_1"/>
</dbReference>
<dbReference type="PANTHER" id="PTHR11236:SF50">
    <property type="entry name" value="AMINODEOXYCHORISMATE SYNTHASE COMPONENT 1"/>
    <property type="match status" value="1"/>
</dbReference>
<dbReference type="Proteomes" id="UP000199542">
    <property type="component" value="Unassembled WGS sequence"/>
</dbReference>
<proteinExistence type="predicted"/>
<dbReference type="InterPro" id="IPR019999">
    <property type="entry name" value="Anth_synth_I-like"/>
</dbReference>
<dbReference type="Gene3D" id="3.60.120.10">
    <property type="entry name" value="Anthranilate synthase"/>
    <property type="match status" value="1"/>
</dbReference>
<protein>
    <submittedName>
        <fullName evidence="2">Para-aminobenzoate synthetase component 1</fullName>
    </submittedName>
</protein>
<evidence type="ECO:0000259" key="1">
    <source>
        <dbReference type="Pfam" id="PF00425"/>
    </source>
</evidence>
<dbReference type="GO" id="GO:0009396">
    <property type="term" value="P:folic acid-containing compound biosynthetic process"/>
    <property type="evidence" value="ECO:0007669"/>
    <property type="project" value="InterPro"/>
</dbReference>
<dbReference type="InterPro" id="IPR005801">
    <property type="entry name" value="ADC_synthase"/>
</dbReference>
<dbReference type="SUPFAM" id="SSF56322">
    <property type="entry name" value="ADC synthase"/>
    <property type="match status" value="1"/>
</dbReference>
<dbReference type="NCBIfam" id="NF005698">
    <property type="entry name" value="PRK07508.1"/>
    <property type="match status" value="1"/>
</dbReference>
<dbReference type="PRINTS" id="PR00095">
    <property type="entry name" value="ANTSNTHASEI"/>
</dbReference>
<dbReference type="GO" id="GO:0000162">
    <property type="term" value="P:L-tryptophan biosynthetic process"/>
    <property type="evidence" value="ECO:0007669"/>
    <property type="project" value="TreeGrafter"/>
</dbReference>
<evidence type="ECO:0000313" key="3">
    <source>
        <dbReference type="Proteomes" id="UP000199542"/>
    </source>
</evidence>
<dbReference type="EMBL" id="FMTM01000007">
    <property type="protein sequence ID" value="SCW73671.1"/>
    <property type="molecule type" value="Genomic_DNA"/>
</dbReference>